<feature type="region of interest" description="Disordered" evidence="2">
    <location>
        <begin position="202"/>
        <end position="359"/>
    </location>
</feature>
<feature type="compositionally biased region" description="Low complexity" evidence="2">
    <location>
        <begin position="214"/>
        <end position="225"/>
    </location>
</feature>
<feature type="compositionally biased region" description="Basic and acidic residues" evidence="2">
    <location>
        <begin position="318"/>
        <end position="337"/>
    </location>
</feature>
<feature type="compositionally biased region" description="Low complexity" evidence="2">
    <location>
        <begin position="298"/>
        <end position="311"/>
    </location>
</feature>
<feature type="region of interest" description="Disordered" evidence="2">
    <location>
        <begin position="385"/>
        <end position="412"/>
    </location>
</feature>
<proteinExistence type="predicted"/>
<keyword evidence="4" id="KW-1185">Reference proteome</keyword>
<feature type="compositionally biased region" description="Polar residues" evidence="2">
    <location>
        <begin position="226"/>
        <end position="240"/>
    </location>
</feature>
<evidence type="ECO:0000256" key="1">
    <source>
        <dbReference type="SAM" id="Coils"/>
    </source>
</evidence>
<dbReference type="AlphaFoldDB" id="A0A9P8RN06"/>
<reference evidence="3" key="1">
    <citation type="submission" date="2021-03" db="EMBL/GenBank/DDBJ databases">
        <title>Comparative genomics and phylogenomic investigation of the class Geoglossomycetes provide insights into ecological specialization and systematics.</title>
        <authorList>
            <person name="Melie T."/>
            <person name="Pirro S."/>
            <person name="Miller A.N."/>
            <person name="Quandt A."/>
        </authorList>
    </citation>
    <scope>NUCLEOTIDE SEQUENCE</scope>
    <source>
        <strain evidence="3">CAQ_001_2017</strain>
    </source>
</reference>
<dbReference type="Proteomes" id="UP000750711">
    <property type="component" value="Unassembled WGS sequence"/>
</dbReference>
<comment type="caution">
    <text evidence="3">The sequence shown here is derived from an EMBL/GenBank/DDBJ whole genome shotgun (WGS) entry which is preliminary data.</text>
</comment>
<accession>A0A9P8RN06</accession>
<gene>
    <name evidence="3" type="ORF">GP486_005267</name>
</gene>
<dbReference type="SUPFAM" id="SSF54928">
    <property type="entry name" value="RNA-binding domain, RBD"/>
    <property type="match status" value="1"/>
</dbReference>
<evidence type="ECO:0000256" key="2">
    <source>
        <dbReference type="SAM" id="MobiDB-lite"/>
    </source>
</evidence>
<sequence length="632" mass="68553">MAQEKKKSLNGQEPNTLPEAKIILAFLACRLDDLEKQLDVSRKETEDALRARGALADTLASYLKDQGAITEHFRQDMAVMRVKLEDREAELRSLRVQHSAFVEQILRDRERSAQAQTDLAQFALEGQELLRRRREQEVLAGTHQPPEGSRSSETPPEEPDFGGLLIDIRSSYDADLPPTVVQEDWIAGSPLRPNFMGTATEQQHLDGLPGSGGPSASRASDASGANGISGQVASDSSGMSPPSRDINWGDYTGLGFNSNLDRTVEPDNASEAPTEPFTTEETKHIYRRYYPHLLDQPGGNAAGEAQGNEVGKTSPPDEQLRTPEDFDDGGRNRKVVDQGEASGSGSSNDSGDLKGTTAGEAVKSRGIVYPTPGVLRTGLYPPGSVGGEAVSRNAQEAHSPSTQTYDHSTRPRPAPSPFEFGVQFEPPPSSQHRYRRTVHIGNLPAGVTLQALMESVRGGMILKATILNTVPFTGSPSALVTFLEPQAAADYAAFAGLYPIRILGSIVVVTLIPTPSFPISYQIGRAVRRYNQTRVLRLDGIHLSPAAMGRLLYDLGVERASRMGLIESIRRVNDLAVDLTFASVDLALRAYFAFLTDEAFHIPDARGTFLPDPCAQSLETLAWMHGCKDGQA</sequence>
<evidence type="ECO:0008006" key="5">
    <source>
        <dbReference type="Google" id="ProtNLM"/>
    </source>
</evidence>
<dbReference type="GO" id="GO:0003676">
    <property type="term" value="F:nucleic acid binding"/>
    <property type="evidence" value="ECO:0007669"/>
    <property type="project" value="InterPro"/>
</dbReference>
<dbReference type="InterPro" id="IPR035979">
    <property type="entry name" value="RBD_domain_sf"/>
</dbReference>
<keyword evidence="1" id="KW-0175">Coiled coil</keyword>
<evidence type="ECO:0000313" key="3">
    <source>
        <dbReference type="EMBL" id="KAH0556946.1"/>
    </source>
</evidence>
<organism evidence="3 4">
    <name type="scientific">Trichoglossum hirsutum</name>
    <dbReference type="NCBI Taxonomy" id="265104"/>
    <lineage>
        <taxon>Eukaryota</taxon>
        <taxon>Fungi</taxon>
        <taxon>Dikarya</taxon>
        <taxon>Ascomycota</taxon>
        <taxon>Pezizomycotina</taxon>
        <taxon>Geoglossomycetes</taxon>
        <taxon>Geoglossales</taxon>
        <taxon>Geoglossaceae</taxon>
        <taxon>Trichoglossum</taxon>
    </lineage>
</organism>
<feature type="compositionally biased region" description="Polar residues" evidence="2">
    <location>
        <begin position="392"/>
        <end position="406"/>
    </location>
</feature>
<evidence type="ECO:0000313" key="4">
    <source>
        <dbReference type="Proteomes" id="UP000750711"/>
    </source>
</evidence>
<feature type="coiled-coil region" evidence="1">
    <location>
        <begin position="24"/>
        <end position="51"/>
    </location>
</feature>
<feature type="region of interest" description="Disordered" evidence="2">
    <location>
        <begin position="137"/>
        <end position="164"/>
    </location>
</feature>
<name>A0A9P8RN06_9PEZI</name>
<dbReference type="EMBL" id="JAGHQM010000964">
    <property type="protein sequence ID" value="KAH0556946.1"/>
    <property type="molecule type" value="Genomic_DNA"/>
</dbReference>
<protein>
    <recommendedName>
        <fullName evidence="5">RRM domain-containing protein</fullName>
    </recommendedName>
</protein>